<organism evidence="5 6">
    <name type="scientific">Candidatus Roizmanbacteria bacterium RIFCSPLOWO2_01_FULL_40_42</name>
    <dbReference type="NCBI Taxonomy" id="1802066"/>
    <lineage>
        <taxon>Bacteria</taxon>
        <taxon>Candidatus Roizmaniibacteriota</taxon>
    </lineage>
</organism>
<dbReference type="GO" id="GO:0016757">
    <property type="term" value="F:glycosyltransferase activity"/>
    <property type="evidence" value="ECO:0007669"/>
    <property type="project" value="UniProtKB-KW"/>
</dbReference>
<dbReference type="InterPro" id="IPR029044">
    <property type="entry name" value="Nucleotide-diphossugar_trans"/>
</dbReference>
<dbReference type="Proteomes" id="UP000178558">
    <property type="component" value="Unassembled WGS sequence"/>
</dbReference>
<protein>
    <recommendedName>
        <fullName evidence="4">Glycosyltransferase 2-like domain-containing protein</fullName>
    </recommendedName>
</protein>
<dbReference type="PANTHER" id="PTHR43179">
    <property type="entry name" value="RHAMNOSYLTRANSFERASE WBBL"/>
    <property type="match status" value="1"/>
</dbReference>
<evidence type="ECO:0000256" key="3">
    <source>
        <dbReference type="ARBA" id="ARBA00022679"/>
    </source>
</evidence>
<keyword evidence="2" id="KW-0328">Glycosyltransferase</keyword>
<evidence type="ECO:0000256" key="1">
    <source>
        <dbReference type="ARBA" id="ARBA00006739"/>
    </source>
</evidence>
<evidence type="ECO:0000313" key="6">
    <source>
        <dbReference type="Proteomes" id="UP000178558"/>
    </source>
</evidence>
<dbReference type="InterPro" id="IPR001173">
    <property type="entry name" value="Glyco_trans_2-like"/>
</dbReference>
<comment type="caution">
    <text evidence="5">The sequence shown here is derived from an EMBL/GenBank/DDBJ whole genome shotgun (WGS) entry which is preliminary data.</text>
</comment>
<name>A0A1F7J5B6_9BACT</name>
<sequence length="247" mass="28401">MKILVSVVIIHWNTPNSLKKLLRSFQSDKKLQVTAVDNNSNKSVSWISKEFPRISLIQNKKNLGYAAACNQGLRNSVGEWLIFLNPDVLVSDKEILNLIDQAKEKKLDAFSLITQEDYRKPLPSGLSLLAEFTPLKYLIPLSLFPRKTLIGGLLFIKRSVLEKLDGWDEEFFLWFEDSDLTKRLYDGGYHVGWIKSDVKHAGGKSFQLLDEKKKRELFFSSMNKYAEKHLSTFGKTIAQLLKQRYVS</sequence>
<dbReference type="CDD" id="cd04186">
    <property type="entry name" value="GT_2_like_c"/>
    <property type="match status" value="1"/>
</dbReference>
<dbReference type="AlphaFoldDB" id="A0A1F7J5B6"/>
<comment type="similarity">
    <text evidence="1">Belongs to the glycosyltransferase 2 family.</text>
</comment>
<proteinExistence type="inferred from homology"/>
<gene>
    <name evidence="5" type="ORF">A3B50_00800</name>
</gene>
<dbReference type="PANTHER" id="PTHR43179:SF12">
    <property type="entry name" value="GALACTOFURANOSYLTRANSFERASE GLFT2"/>
    <property type="match status" value="1"/>
</dbReference>
<evidence type="ECO:0000313" key="5">
    <source>
        <dbReference type="EMBL" id="OGK50803.1"/>
    </source>
</evidence>
<dbReference type="Pfam" id="PF00535">
    <property type="entry name" value="Glycos_transf_2"/>
    <property type="match status" value="1"/>
</dbReference>
<dbReference type="Gene3D" id="3.90.550.10">
    <property type="entry name" value="Spore Coat Polysaccharide Biosynthesis Protein SpsA, Chain A"/>
    <property type="match status" value="1"/>
</dbReference>
<evidence type="ECO:0000259" key="4">
    <source>
        <dbReference type="Pfam" id="PF00535"/>
    </source>
</evidence>
<accession>A0A1F7J5B6</accession>
<reference evidence="5 6" key="1">
    <citation type="journal article" date="2016" name="Nat. Commun.">
        <title>Thousands of microbial genomes shed light on interconnected biogeochemical processes in an aquifer system.</title>
        <authorList>
            <person name="Anantharaman K."/>
            <person name="Brown C.T."/>
            <person name="Hug L.A."/>
            <person name="Sharon I."/>
            <person name="Castelle C.J."/>
            <person name="Probst A.J."/>
            <person name="Thomas B.C."/>
            <person name="Singh A."/>
            <person name="Wilkins M.J."/>
            <person name="Karaoz U."/>
            <person name="Brodie E.L."/>
            <person name="Williams K.H."/>
            <person name="Hubbard S.S."/>
            <person name="Banfield J.F."/>
        </authorList>
    </citation>
    <scope>NUCLEOTIDE SEQUENCE [LARGE SCALE GENOMIC DNA]</scope>
</reference>
<feature type="domain" description="Glycosyltransferase 2-like" evidence="4">
    <location>
        <begin position="6"/>
        <end position="163"/>
    </location>
</feature>
<dbReference type="SUPFAM" id="SSF53448">
    <property type="entry name" value="Nucleotide-diphospho-sugar transferases"/>
    <property type="match status" value="1"/>
</dbReference>
<evidence type="ECO:0000256" key="2">
    <source>
        <dbReference type="ARBA" id="ARBA00022676"/>
    </source>
</evidence>
<dbReference type="EMBL" id="MGAQ01000010">
    <property type="protein sequence ID" value="OGK50803.1"/>
    <property type="molecule type" value="Genomic_DNA"/>
</dbReference>
<keyword evidence="3" id="KW-0808">Transferase</keyword>